<dbReference type="InParanoid" id="J0WT52"/>
<reference evidence="3" key="1">
    <citation type="journal article" date="2012" name="Science">
        <title>The Paleozoic origin of enzymatic lignin decomposition reconstructed from 31 fungal genomes.</title>
        <authorList>
            <person name="Floudas D."/>
            <person name="Binder M."/>
            <person name="Riley R."/>
            <person name="Barry K."/>
            <person name="Blanchette R.A."/>
            <person name="Henrissat B."/>
            <person name="Martinez A.T."/>
            <person name="Otillar R."/>
            <person name="Spatafora J.W."/>
            <person name="Yadav J.S."/>
            <person name="Aerts A."/>
            <person name="Benoit I."/>
            <person name="Boyd A."/>
            <person name="Carlson A."/>
            <person name="Copeland A."/>
            <person name="Coutinho P.M."/>
            <person name="de Vries R.P."/>
            <person name="Ferreira P."/>
            <person name="Findley K."/>
            <person name="Foster B."/>
            <person name="Gaskell J."/>
            <person name="Glotzer D."/>
            <person name="Gorecki P."/>
            <person name="Heitman J."/>
            <person name="Hesse C."/>
            <person name="Hori C."/>
            <person name="Igarashi K."/>
            <person name="Jurgens J.A."/>
            <person name="Kallen N."/>
            <person name="Kersten P."/>
            <person name="Kohler A."/>
            <person name="Kuees U."/>
            <person name="Kumar T.K.A."/>
            <person name="Kuo A."/>
            <person name="LaButti K."/>
            <person name="Larrondo L.F."/>
            <person name="Lindquist E."/>
            <person name="Ling A."/>
            <person name="Lombard V."/>
            <person name="Lucas S."/>
            <person name="Lundell T."/>
            <person name="Martin R."/>
            <person name="McLaughlin D.J."/>
            <person name="Morgenstern I."/>
            <person name="Morin E."/>
            <person name="Murat C."/>
            <person name="Nagy L.G."/>
            <person name="Nolan M."/>
            <person name="Ohm R.A."/>
            <person name="Patyshakuliyeva A."/>
            <person name="Rokas A."/>
            <person name="Ruiz-Duenas F.J."/>
            <person name="Sabat G."/>
            <person name="Salamov A."/>
            <person name="Samejima M."/>
            <person name="Schmutz J."/>
            <person name="Slot J.C."/>
            <person name="St John F."/>
            <person name="Stenlid J."/>
            <person name="Sun H."/>
            <person name="Sun S."/>
            <person name="Syed K."/>
            <person name="Tsang A."/>
            <person name="Wiebenga A."/>
            <person name="Young D."/>
            <person name="Pisabarro A."/>
            <person name="Eastwood D.C."/>
            <person name="Martin F."/>
            <person name="Cullen D."/>
            <person name="Grigoriev I.V."/>
            <person name="Hibbett D.S."/>
        </authorList>
    </citation>
    <scope>NUCLEOTIDE SEQUENCE [LARGE SCALE GENOMIC DNA]</scope>
    <source>
        <strain evidence="3">TFB10046</strain>
    </source>
</reference>
<sequence>MVLQNYPSDAFSDWAAPKLVVLSDAVRRDTESGAPIPGQFGQVLLDIMSEYDDQPFAQPDFASNLDHDGTARFTSAYLRTCAVAFFRENAHRLVHPNAGSSPRADEARDSDQPTAGRLADLRRSIEKRIKQSTSSHLLLAASGFYASDGKDDPAQERCFVQVDIYMAPVKTPESVTTSAALAHMLAGIKRLYRNSRNEGMSDGRRIDGMPGFLCRHPPKAPNGTTP</sequence>
<name>J0WT52_AURST</name>
<feature type="region of interest" description="Disordered" evidence="1">
    <location>
        <begin position="95"/>
        <end position="116"/>
    </location>
</feature>
<gene>
    <name evidence="2" type="ORF">AURDEDRAFT_130017</name>
</gene>
<dbReference type="EMBL" id="JH687860">
    <property type="protein sequence ID" value="EJD36467.1"/>
    <property type="molecule type" value="Genomic_DNA"/>
</dbReference>
<evidence type="ECO:0000313" key="3">
    <source>
        <dbReference type="Proteomes" id="UP000006514"/>
    </source>
</evidence>
<keyword evidence="3" id="KW-1185">Reference proteome</keyword>
<accession>J0WT52</accession>
<dbReference type="KEGG" id="adl:AURDEDRAFT_130017"/>
<evidence type="ECO:0000256" key="1">
    <source>
        <dbReference type="SAM" id="MobiDB-lite"/>
    </source>
</evidence>
<dbReference type="Proteomes" id="UP000006514">
    <property type="component" value="Unassembled WGS sequence"/>
</dbReference>
<dbReference type="AlphaFoldDB" id="J0WT52"/>
<feature type="region of interest" description="Disordered" evidence="1">
    <location>
        <begin position="199"/>
        <end position="226"/>
    </location>
</feature>
<evidence type="ECO:0000313" key="2">
    <source>
        <dbReference type="EMBL" id="EJD36467.1"/>
    </source>
</evidence>
<organism evidence="2 3">
    <name type="scientific">Auricularia subglabra (strain TFB-10046 / SS5)</name>
    <name type="common">White-rot fungus</name>
    <name type="synonym">Auricularia delicata (strain TFB10046)</name>
    <dbReference type="NCBI Taxonomy" id="717982"/>
    <lineage>
        <taxon>Eukaryota</taxon>
        <taxon>Fungi</taxon>
        <taxon>Dikarya</taxon>
        <taxon>Basidiomycota</taxon>
        <taxon>Agaricomycotina</taxon>
        <taxon>Agaricomycetes</taxon>
        <taxon>Auriculariales</taxon>
        <taxon>Auriculariaceae</taxon>
        <taxon>Auricularia</taxon>
    </lineage>
</organism>
<proteinExistence type="predicted"/>
<protein>
    <submittedName>
        <fullName evidence="2">Uncharacterized protein</fullName>
    </submittedName>
</protein>